<feature type="domain" description="OmpR/PhoB-type" evidence="6">
    <location>
        <begin position="20"/>
        <end position="124"/>
    </location>
</feature>
<dbReference type="Gene3D" id="3.40.50.300">
    <property type="entry name" value="P-loop containing nucleotide triphosphate hydrolases"/>
    <property type="match status" value="1"/>
</dbReference>
<dbReference type="InterPro" id="IPR041664">
    <property type="entry name" value="AAA_16"/>
</dbReference>
<keyword evidence="2" id="KW-0805">Transcription regulation</keyword>
<evidence type="ECO:0000259" key="6">
    <source>
        <dbReference type="PROSITE" id="PS51755"/>
    </source>
</evidence>
<dbReference type="Gene3D" id="1.25.40.10">
    <property type="entry name" value="Tetratricopeptide repeat domain"/>
    <property type="match status" value="1"/>
</dbReference>
<accession>A0A6L6XQ45</accession>
<dbReference type="PANTHER" id="PTHR35807:SF1">
    <property type="entry name" value="TRANSCRIPTIONAL REGULATOR REDD"/>
    <property type="match status" value="1"/>
</dbReference>
<name>A0A6L6XQ45_9ACTN</name>
<dbReference type="PROSITE" id="PS51755">
    <property type="entry name" value="OMPR_PHOB"/>
    <property type="match status" value="1"/>
</dbReference>
<evidence type="ECO:0000256" key="1">
    <source>
        <dbReference type="ARBA" id="ARBA00005820"/>
    </source>
</evidence>
<evidence type="ECO:0000256" key="4">
    <source>
        <dbReference type="ARBA" id="ARBA00023163"/>
    </source>
</evidence>
<dbReference type="GO" id="GO:0000160">
    <property type="term" value="P:phosphorelay signal transduction system"/>
    <property type="evidence" value="ECO:0007669"/>
    <property type="project" value="InterPro"/>
</dbReference>
<reference evidence="7 8" key="1">
    <citation type="submission" date="2019-12" db="EMBL/GenBank/DDBJ databases">
        <authorList>
            <person name="Huq M.A."/>
        </authorList>
    </citation>
    <scope>NUCLEOTIDE SEQUENCE [LARGE SCALE GENOMIC DNA]</scope>
    <source>
        <strain evidence="7 8">MAH-18</strain>
    </source>
</reference>
<keyword evidence="3 5" id="KW-0238">DNA-binding</keyword>
<dbReference type="Gene3D" id="1.10.10.10">
    <property type="entry name" value="Winged helix-like DNA-binding domain superfamily/Winged helix DNA-binding domain"/>
    <property type="match status" value="1"/>
</dbReference>
<evidence type="ECO:0000313" key="7">
    <source>
        <dbReference type="EMBL" id="MVQ47745.1"/>
    </source>
</evidence>
<dbReference type="InterPro" id="IPR051677">
    <property type="entry name" value="AfsR-DnrI-RedD_regulator"/>
</dbReference>
<dbReference type="EMBL" id="WSEK01000003">
    <property type="protein sequence ID" value="MVQ47745.1"/>
    <property type="molecule type" value="Genomic_DNA"/>
</dbReference>
<dbReference type="AlphaFoldDB" id="A0A6L6XQ45"/>
<feature type="DNA-binding region" description="OmpR/PhoB-type" evidence="5">
    <location>
        <begin position="20"/>
        <end position="124"/>
    </location>
</feature>
<dbReference type="InterPro" id="IPR005158">
    <property type="entry name" value="BTAD"/>
</dbReference>
<dbReference type="GO" id="GO:0006355">
    <property type="term" value="P:regulation of DNA-templated transcription"/>
    <property type="evidence" value="ECO:0007669"/>
    <property type="project" value="InterPro"/>
</dbReference>
<evidence type="ECO:0000256" key="3">
    <source>
        <dbReference type="ARBA" id="ARBA00023125"/>
    </source>
</evidence>
<dbReference type="InterPro" id="IPR011990">
    <property type="entry name" value="TPR-like_helical_dom_sf"/>
</dbReference>
<dbReference type="SUPFAM" id="SSF46894">
    <property type="entry name" value="C-terminal effector domain of the bipartite response regulators"/>
    <property type="match status" value="1"/>
</dbReference>
<evidence type="ECO:0000256" key="5">
    <source>
        <dbReference type="PROSITE-ProRule" id="PRU01091"/>
    </source>
</evidence>
<dbReference type="Pfam" id="PF00486">
    <property type="entry name" value="Trans_reg_C"/>
    <property type="match status" value="1"/>
</dbReference>
<dbReference type="Pfam" id="PF13191">
    <property type="entry name" value="AAA_16"/>
    <property type="match status" value="1"/>
</dbReference>
<organism evidence="7 8">
    <name type="scientific">Nocardioides agri</name>
    <dbReference type="NCBI Taxonomy" id="2682843"/>
    <lineage>
        <taxon>Bacteria</taxon>
        <taxon>Bacillati</taxon>
        <taxon>Actinomycetota</taxon>
        <taxon>Actinomycetes</taxon>
        <taxon>Propionibacteriales</taxon>
        <taxon>Nocardioidaceae</taxon>
        <taxon>Nocardioides</taxon>
    </lineage>
</organism>
<dbReference type="SUPFAM" id="SSF52540">
    <property type="entry name" value="P-loop containing nucleoside triphosphate hydrolases"/>
    <property type="match status" value="1"/>
</dbReference>
<keyword evidence="4" id="KW-0804">Transcription</keyword>
<dbReference type="Pfam" id="PF03704">
    <property type="entry name" value="BTAD"/>
    <property type="match status" value="1"/>
</dbReference>
<dbReference type="Proteomes" id="UP000473525">
    <property type="component" value="Unassembled WGS sequence"/>
</dbReference>
<dbReference type="SMART" id="SM01043">
    <property type="entry name" value="BTAD"/>
    <property type="match status" value="1"/>
</dbReference>
<dbReference type="PANTHER" id="PTHR35807">
    <property type="entry name" value="TRANSCRIPTIONAL REGULATOR REDD-RELATED"/>
    <property type="match status" value="1"/>
</dbReference>
<dbReference type="CDD" id="cd15831">
    <property type="entry name" value="BTAD"/>
    <property type="match status" value="1"/>
</dbReference>
<proteinExistence type="inferred from homology"/>
<comment type="caution">
    <text evidence="7">The sequence shown here is derived from an EMBL/GenBank/DDBJ whole genome shotgun (WGS) entry which is preliminary data.</text>
</comment>
<protein>
    <submittedName>
        <fullName evidence="7">AAA family ATPase</fullName>
    </submittedName>
</protein>
<dbReference type="GO" id="GO:0003677">
    <property type="term" value="F:DNA binding"/>
    <property type="evidence" value="ECO:0007669"/>
    <property type="project" value="UniProtKB-UniRule"/>
</dbReference>
<sequence>MVRRWTPGLGDGFGSTGSALPVATLPVVEVSVLGPVAVALDGAPVDLGTPKQRSLVAALALSRGRAVSVDAIVDLLWGDAPPGAVGATLQGYVSQLRRVLEPDRPRRAPATVLVTVAPGYALRTAADSLDVARFERAVEDAHRLLAGGDATAAQLEETAGSLDEALALWRGTPYAELGDADAAVAERARLEELRLVAQEDRAAVGLALGQHATVVAELEALTAAHPLRERLWGLRALALVRTGRQADALDVLRQVREVLADELGLEPTAELRELQTAVLRQDPGLDWVPPERAAVAAPTPAPAPAAPEPEEQVAPWPMAGRDADLAALTGLLDRAATGVPAYAVLTGEPGIGKSRLAAELVVRARRGGTRVLVGRCSQDDGAPPLWPWKSVLDGLGADLLDDGPSDEGEGGQFRAWERIARTVRAAAVEQPTLVVLDDLHWADSSTLRVLRLLVETTDQAPLMVLVTWRAHPEPAGELAAAAEALARMHALRLHLEGLPAGDVAAVFEGVTSRGLDAPEAEALRARTDGNPFFLVELARLAGARTTPGDELPTAVSDVLNRRLLRLPEGTVTALRAAAVIGRQFDTPTLATVTGIVEDDLVDVVEPAQAAGLVREDGIDHYRFAHALVRDTLRSGMSASRRARAHARVAEALTGQPGRETEVARHWREAGPSYGDRAWRSAVEAATLARRFYAYDEAAELLEGALVSLETDAQATLRDRYDVLMALMEAYRWAAQLPDLVATVEQAIEIGKRLDDPEAVARAAMSTTEGVLWRSGAPGSINEEVVDALRSGLDRLPPEDSELRCRTMLALANELYDTVGWAERRALTDEGLAMARRLDDPRLLMHACQAVFVSLWHVRTAAERLVLAREALDLAHRTRSDRAVVVCSTLLAAALSELGRTDEMWPAVDAARAAAQEQRILFGELVLGGLEIPWRAMAGRFDECERLLEHLQHLGRQMSHSNVDETLAAALLAVRLWQGRPGEMVPVLEAFDESAYPFAASIAVYLWRAGEPGRARAVYAERGAPLDHDNDISLLAWAHAAELALYLGEPALAADAYARLAPFAGLSTCAGSTLALGPVDSYLALAAAATGERDLAARHADDALALAGAWDVPLVAEWLRTLRAEHGF</sequence>
<dbReference type="InterPro" id="IPR036388">
    <property type="entry name" value="WH-like_DNA-bd_sf"/>
</dbReference>
<dbReference type="InterPro" id="IPR016032">
    <property type="entry name" value="Sig_transdc_resp-reg_C-effctor"/>
</dbReference>
<dbReference type="SUPFAM" id="SSF48452">
    <property type="entry name" value="TPR-like"/>
    <property type="match status" value="1"/>
</dbReference>
<keyword evidence="8" id="KW-1185">Reference proteome</keyword>
<comment type="similarity">
    <text evidence="1">Belongs to the AfsR/DnrI/RedD regulatory family.</text>
</comment>
<dbReference type="SMART" id="SM00862">
    <property type="entry name" value="Trans_reg_C"/>
    <property type="match status" value="1"/>
</dbReference>
<evidence type="ECO:0000256" key="2">
    <source>
        <dbReference type="ARBA" id="ARBA00023015"/>
    </source>
</evidence>
<evidence type="ECO:0000313" key="8">
    <source>
        <dbReference type="Proteomes" id="UP000473525"/>
    </source>
</evidence>
<dbReference type="InterPro" id="IPR027417">
    <property type="entry name" value="P-loop_NTPase"/>
</dbReference>
<dbReference type="InterPro" id="IPR001867">
    <property type="entry name" value="OmpR/PhoB-type_DNA-bd"/>
</dbReference>
<gene>
    <name evidence="7" type="ORF">GON03_01030</name>
</gene>